<dbReference type="RefSeq" id="WP_249514677.1">
    <property type="nucleotide sequence ID" value="NZ_CP093366.1"/>
</dbReference>
<organism evidence="1 2">
    <name type="scientific">Bombilactobacillus folatiphilus</name>
    <dbReference type="NCBI Taxonomy" id="2923362"/>
    <lineage>
        <taxon>Bacteria</taxon>
        <taxon>Bacillati</taxon>
        <taxon>Bacillota</taxon>
        <taxon>Bacilli</taxon>
        <taxon>Lactobacillales</taxon>
        <taxon>Lactobacillaceae</taxon>
        <taxon>Bombilactobacillus</taxon>
    </lineage>
</organism>
<accession>A0ABY4PAN7</accession>
<dbReference type="EMBL" id="CP093366">
    <property type="protein sequence ID" value="UQS82407.1"/>
    <property type="molecule type" value="Genomic_DNA"/>
</dbReference>
<dbReference type="Pfam" id="PF05991">
    <property type="entry name" value="NYN_YacP"/>
    <property type="match status" value="1"/>
</dbReference>
<keyword evidence="2" id="KW-1185">Reference proteome</keyword>
<name>A0ABY4PAN7_9LACO</name>
<dbReference type="InterPro" id="IPR010298">
    <property type="entry name" value="YacP-like"/>
</dbReference>
<proteinExistence type="predicted"/>
<gene>
    <name evidence="1" type="ORF">MOO45_01585</name>
</gene>
<sequence length="175" mass="20563">MKNRILIVDGYNVIGSWPKLTQLKQQDHLADARDQLLSILADYRKFFGGQIIVVFDAMYVPGLKEQFTKWQLDVIFTPEAVTADTYIQNLTNELNKVSNQITVVTSDQAVQWTVFSRGASRISSTDFYKRIKEMRRQLQQESRQHFDRQVQRNNPWREDQLEQLEKLRDHLSSNS</sequence>
<dbReference type="CDD" id="cd10912">
    <property type="entry name" value="PIN_YacP-like"/>
    <property type="match status" value="1"/>
</dbReference>
<dbReference type="PANTHER" id="PTHR34547">
    <property type="entry name" value="YACP-LIKE NYN DOMAIN PROTEIN"/>
    <property type="match status" value="1"/>
</dbReference>
<dbReference type="Proteomes" id="UP000831495">
    <property type="component" value="Chromosome"/>
</dbReference>
<evidence type="ECO:0000313" key="2">
    <source>
        <dbReference type="Proteomes" id="UP000831495"/>
    </source>
</evidence>
<reference evidence="1" key="1">
    <citation type="journal article" date="2022" name="Int. J. Syst. Evol. Microbiol.">
        <title>Apilactobacillus apisilvae sp. nov., Nicolia spurrieriana gen. nov. sp. nov., Bombilactobacillus folatiphilus sp. nov. and Bombilactobacillus thymidiniphilus sp. nov., four new lactic acid bacterial isolates from stingless bees Tetragonula carbonaria and Austroplebeia australis.</title>
        <authorList>
            <person name="Oliphant S.A."/>
            <person name="Watson-Haigh N.S."/>
            <person name="Sumby K.M."/>
            <person name="Gardner J."/>
            <person name="Groom S."/>
            <person name="Jiranek V."/>
        </authorList>
    </citation>
    <scope>NUCLEOTIDE SEQUENCE</scope>
    <source>
        <strain evidence="1">SG4_D2</strain>
    </source>
</reference>
<dbReference type="PANTHER" id="PTHR34547:SF1">
    <property type="entry name" value="YACP-LIKE NYN DOMAIN PROTEIN"/>
    <property type="match status" value="1"/>
</dbReference>
<protein>
    <submittedName>
        <fullName evidence="1">NYN domain-containing protein</fullName>
    </submittedName>
</protein>
<evidence type="ECO:0000313" key="1">
    <source>
        <dbReference type="EMBL" id="UQS82407.1"/>
    </source>
</evidence>